<evidence type="ECO:0000256" key="3">
    <source>
        <dbReference type="ARBA" id="ARBA00022723"/>
    </source>
</evidence>
<dbReference type="CDD" id="cd02503">
    <property type="entry name" value="MobA"/>
    <property type="match status" value="1"/>
</dbReference>
<dbReference type="Gene3D" id="3.90.550.10">
    <property type="entry name" value="Spore Coat Polysaccharide Biosynthesis Protein SpsA, Chain A"/>
    <property type="match status" value="1"/>
</dbReference>
<feature type="binding site" evidence="8">
    <location>
        <position position="77"/>
    </location>
    <ligand>
        <name>GTP</name>
        <dbReference type="ChEBI" id="CHEBI:37565"/>
    </ligand>
</feature>
<dbReference type="EC" id="2.7.7.77" evidence="8"/>
<protein>
    <recommendedName>
        <fullName evidence="8">Molybdenum cofactor guanylyltransferase</fullName>
        <shortName evidence="8">MoCo guanylyltransferase</shortName>
        <ecNumber evidence="8">2.7.7.77</ecNumber>
    </recommendedName>
    <alternativeName>
        <fullName evidence="8">GTP:molybdopterin guanylyltransferase</fullName>
    </alternativeName>
    <alternativeName>
        <fullName evidence="8">Mo-MPT guanylyltransferase</fullName>
    </alternativeName>
    <alternativeName>
        <fullName evidence="8">Molybdopterin guanylyltransferase</fullName>
    </alternativeName>
    <alternativeName>
        <fullName evidence="8">Molybdopterin-guanine dinucleotide synthase</fullName>
        <shortName evidence="8">MGD synthase</shortName>
    </alternativeName>
</protein>
<name>A0A7W4W259_9GAMM</name>
<evidence type="ECO:0000256" key="6">
    <source>
        <dbReference type="ARBA" id="ARBA00023134"/>
    </source>
</evidence>
<evidence type="ECO:0000256" key="8">
    <source>
        <dbReference type="HAMAP-Rule" id="MF_00316"/>
    </source>
</evidence>
<organism evidence="10 11">
    <name type="scientific">Litorivivens lipolytica</name>
    <dbReference type="NCBI Taxonomy" id="1524264"/>
    <lineage>
        <taxon>Bacteria</taxon>
        <taxon>Pseudomonadati</taxon>
        <taxon>Pseudomonadota</taxon>
        <taxon>Gammaproteobacteria</taxon>
        <taxon>Litorivivens</taxon>
    </lineage>
</organism>
<comment type="similarity">
    <text evidence="8">Belongs to the MobA family.</text>
</comment>
<comment type="subunit">
    <text evidence="8">Monomer.</text>
</comment>
<feature type="binding site" evidence="8">
    <location>
        <position position="107"/>
    </location>
    <ligand>
        <name>GTP</name>
        <dbReference type="ChEBI" id="CHEBI:37565"/>
    </ligand>
</feature>
<feature type="domain" description="MobA-like NTP transferase" evidence="9">
    <location>
        <begin position="15"/>
        <end position="161"/>
    </location>
</feature>
<dbReference type="GO" id="GO:0005737">
    <property type="term" value="C:cytoplasm"/>
    <property type="evidence" value="ECO:0007669"/>
    <property type="project" value="UniProtKB-SubCell"/>
</dbReference>
<keyword evidence="10" id="KW-0548">Nucleotidyltransferase</keyword>
<dbReference type="GO" id="GO:0005525">
    <property type="term" value="F:GTP binding"/>
    <property type="evidence" value="ECO:0007669"/>
    <property type="project" value="UniProtKB-UniRule"/>
</dbReference>
<reference evidence="10 11" key="1">
    <citation type="submission" date="2020-08" db="EMBL/GenBank/DDBJ databases">
        <title>Genomic Encyclopedia of Type Strains, Phase III (KMG-III): the genomes of soil and plant-associated and newly described type strains.</title>
        <authorList>
            <person name="Whitman W."/>
        </authorList>
    </citation>
    <scope>NUCLEOTIDE SEQUENCE [LARGE SCALE GENOMIC DNA]</scope>
    <source>
        <strain evidence="10 11">CECT 8654</strain>
    </source>
</reference>
<comment type="caution">
    <text evidence="10">The sequence shown here is derived from an EMBL/GenBank/DDBJ whole genome shotgun (WGS) entry which is preliminary data.</text>
</comment>
<dbReference type="PANTHER" id="PTHR19136:SF81">
    <property type="entry name" value="MOLYBDENUM COFACTOR GUANYLYLTRANSFERASE"/>
    <property type="match status" value="1"/>
</dbReference>
<evidence type="ECO:0000313" key="11">
    <source>
        <dbReference type="Proteomes" id="UP000537130"/>
    </source>
</evidence>
<feature type="binding site" evidence="8">
    <location>
        <begin position="18"/>
        <end position="20"/>
    </location>
    <ligand>
        <name>GTP</name>
        <dbReference type="ChEBI" id="CHEBI:37565"/>
    </ligand>
</feature>
<evidence type="ECO:0000259" key="9">
    <source>
        <dbReference type="Pfam" id="PF12804"/>
    </source>
</evidence>
<evidence type="ECO:0000256" key="1">
    <source>
        <dbReference type="ARBA" id="ARBA00022490"/>
    </source>
</evidence>
<keyword evidence="6 8" id="KW-0342">GTP-binding</keyword>
<dbReference type="Proteomes" id="UP000537130">
    <property type="component" value="Unassembled WGS sequence"/>
</dbReference>
<evidence type="ECO:0000256" key="2">
    <source>
        <dbReference type="ARBA" id="ARBA00022679"/>
    </source>
</evidence>
<dbReference type="AlphaFoldDB" id="A0A7W4W259"/>
<feature type="binding site" evidence="8">
    <location>
        <position position="31"/>
    </location>
    <ligand>
        <name>GTP</name>
        <dbReference type="ChEBI" id="CHEBI:37565"/>
    </ligand>
</feature>
<dbReference type="GO" id="GO:1902758">
    <property type="term" value="P:bis(molybdopterin guanine dinucleotide)molybdenum biosynthetic process"/>
    <property type="evidence" value="ECO:0007669"/>
    <property type="project" value="TreeGrafter"/>
</dbReference>
<dbReference type="RefSeq" id="WP_183408729.1">
    <property type="nucleotide sequence ID" value="NZ_JACHWY010000001.1"/>
</dbReference>
<keyword evidence="3 8" id="KW-0479">Metal-binding</keyword>
<keyword evidence="2 8" id="KW-0808">Transferase</keyword>
<dbReference type="InterPro" id="IPR025877">
    <property type="entry name" value="MobA-like_NTP_Trfase"/>
</dbReference>
<accession>A0A7W4W259</accession>
<comment type="domain">
    <text evidence="8">The N-terminal domain determines nucleotide recognition and specific binding, while the C-terminal domain determines the specific binding to the target protein.</text>
</comment>
<dbReference type="NCBIfam" id="TIGR02665">
    <property type="entry name" value="molyb_mobA"/>
    <property type="match status" value="1"/>
</dbReference>
<feature type="binding site" evidence="8">
    <location>
        <position position="107"/>
    </location>
    <ligand>
        <name>Mg(2+)</name>
        <dbReference type="ChEBI" id="CHEBI:18420"/>
    </ligand>
</feature>
<dbReference type="HAMAP" id="MF_00316">
    <property type="entry name" value="MobA"/>
    <property type="match status" value="1"/>
</dbReference>
<dbReference type="InterPro" id="IPR013482">
    <property type="entry name" value="Molybde_CF_guanTrfase"/>
</dbReference>
<dbReference type="GO" id="GO:0061603">
    <property type="term" value="F:molybdenum cofactor guanylyltransferase activity"/>
    <property type="evidence" value="ECO:0007669"/>
    <property type="project" value="UniProtKB-EC"/>
</dbReference>
<sequence>MAATPSMSPHQQLDAIILAGGEGRRVGGRDKGLLDWQGKPLIAWVIECIAPQVKQVYISANRNIEAYAAFGYAVHTDQSNDFRGPLAGIAACAAHCSSDWVLVVPCDCPALPNELAEKLLATAVSESLEASYAVDEARAHFLCAVFQKQALEGLKTRLQGDDLSVKGWLKTLRCKPTAFAGMKDAFLNLNTLESKRR</sequence>
<proteinExistence type="inferred from homology"/>
<keyword evidence="4 8" id="KW-0547">Nucleotide-binding</keyword>
<evidence type="ECO:0000256" key="7">
    <source>
        <dbReference type="ARBA" id="ARBA00023150"/>
    </source>
</evidence>
<dbReference type="SUPFAM" id="SSF53448">
    <property type="entry name" value="Nucleotide-diphospho-sugar transferases"/>
    <property type="match status" value="1"/>
</dbReference>
<dbReference type="Pfam" id="PF12804">
    <property type="entry name" value="NTP_transf_3"/>
    <property type="match status" value="1"/>
</dbReference>
<dbReference type="EMBL" id="JACHWY010000001">
    <property type="protein sequence ID" value="MBB3046014.1"/>
    <property type="molecule type" value="Genomic_DNA"/>
</dbReference>
<evidence type="ECO:0000256" key="4">
    <source>
        <dbReference type="ARBA" id="ARBA00022741"/>
    </source>
</evidence>
<comment type="catalytic activity">
    <reaction evidence="8">
        <text>Mo-molybdopterin + GTP + H(+) = Mo-molybdopterin guanine dinucleotide + diphosphate</text>
        <dbReference type="Rhea" id="RHEA:34243"/>
        <dbReference type="ChEBI" id="CHEBI:15378"/>
        <dbReference type="ChEBI" id="CHEBI:33019"/>
        <dbReference type="ChEBI" id="CHEBI:37565"/>
        <dbReference type="ChEBI" id="CHEBI:71302"/>
        <dbReference type="ChEBI" id="CHEBI:71310"/>
        <dbReference type="EC" id="2.7.7.77"/>
    </reaction>
</comment>
<keyword evidence="11" id="KW-1185">Reference proteome</keyword>
<gene>
    <name evidence="8" type="primary">mobA</name>
    <name evidence="10" type="ORF">FHR99_000250</name>
</gene>
<comment type="function">
    <text evidence="8">Transfers a GMP moiety from GTP to Mo-molybdopterin (Mo-MPT) cofactor (Moco or molybdenum cofactor) to form Mo-molybdopterin guanine dinucleotide (Mo-MGD) cofactor.</text>
</comment>
<evidence type="ECO:0000256" key="5">
    <source>
        <dbReference type="ARBA" id="ARBA00022842"/>
    </source>
</evidence>
<dbReference type="InterPro" id="IPR029044">
    <property type="entry name" value="Nucleotide-diphossugar_trans"/>
</dbReference>
<dbReference type="PANTHER" id="PTHR19136">
    <property type="entry name" value="MOLYBDENUM COFACTOR GUANYLYLTRANSFERASE"/>
    <property type="match status" value="1"/>
</dbReference>
<comment type="cofactor">
    <cofactor evidence="8">
        <name>Mg(2+)</name>
        <dbReference type="ChEBI" id="CHEBI:18420"/>
    </cofactor>
</comment>
<dbReference type="GO" id="GO:0046872">
    <property type="term" value="F:metal ion binding"/>
    <property type="evidence" value="ECO:0007669"/>
    <property type="project" value="UniProtKB-KW"/>
</dbReference>
<evidence type="ECO:0000313" key="10">
    <source>
        <dbReference type="EMBL" id="MBB3046014.1"/>
    </source>
</evidence>
<comment type="subcellular location">
    <subcellularLocation>
        <location evidence="8">Cytoplasm</location>
    </subcellularLocation>
</comment>
<keyword evidence="1 8" id="KW-0963">Cytoplasm</keyword>
<keyword evidence="5 8" id="KW-0460">Magnesium</keyword>
<keyword evidence="7 8" id="KW-0501">Molybdenum cofactor biosynthesis</keyword>
<comment type="caution">
    <text evidence="8">Lacks conserved residue(s) required for the propagation of feature annotation.</text>
</comment>